<proteinExistence type="predicted"/>
<gene>
    <name evidence="1" type="ORF">Bm1661</name>
    <name evidence="1" type="ORF">BM_Bm1661</name>
</gene>
<accession>A0A0J9Y6N0</accession>
<sequence length="58" mass="6804">MRKFFLKSYDWLILGLLLSFFLSAPIVNSSHRQSSKLERAVAEVFNFKPLGILTWKMK</sequence>
<reference evidence="1" key="2">
    <citation type="submission" date="2012-12" db="EMBL/GenBank/DDBJ databases">
        <authorList>
            <person name="Gao Y.W."/>
            <person name="Fan S.T."/>
            <person name="Sun H.T."/>
            <person name="Wang Z."/>
            <person name="Gao X.L."/>
            <person name="Li Y.G."/>
            <person name="Wang T.C."/>
            <person name="Zhang K."/>
            <person name="Xu W.W."/>
            <person name="Yu Z.J."/>
            <person name="Xia X.Z."/>
        </authorList>
    </citation>
    <scope>NUCLEOTIDE SEQUENCE</scope>
    <source>
        <strain evidence="1">FR3</strain>
    </source>
</reference>
<reference evidence="1" key="1">
    <citation type="journal article" date="2007" name="Science">
        <title>Draft genome of the filarial nematode parasite Brugia malayi.</title>
        <authorList>
            <person name="Ghedin E."/>
            <person name="Wang S."/>
            <person name="Spiro D."/>
            <person name="Caler E."/>
            <person name="Zhao Q."/>
            <person name="Crabtree J."/>
            <person name="Allen J.E."/>
            <person name="Delcher A.L."/>
            <person name="Guiliano D.B."/>
            <person name="Miranda-Saavedra D."/>
            <person name="Angiuoli S.V."/>
            <person name="Creasy T."/>
            <person name="Amedeo P."/>
            <person name="Haas B."/>
            <person name="El-Sayed N.M."/>
            <person name="Wortman J.R."/>
            <person name="Feldblyum T."/>
            <person name="Tallon L."/>
            <person name="Schatz M."/>
            <person name="Shumway M."/>
            <person name="Koo H."/>
            <person name="Salzberg S.L."/>
            <person name="Schobel S."/>
            <person name="Pertea M."/>
            <person name="Pop M."/>
            <person name="White O."/>
            <person name="Barton G.J."/>
            <person name="Carlow C.K."/>
            <person name="Crawford M.J."/>
            <person name="Daub J."/>
            <person name="Dimmic M.W."/>
            <person name="Estes C.F."/>
            <person name="Foster J.M."/>
            <person name="Ganatra M."/>
            <person name="Gregory W.F."/>
            <person name="Johnson N.M."/>
            <person name="Jin J."/>
            <person name="Komuniecki R."/>
            <person name="Korf I."/>
            <person name="Kumar S."/>
            <person name="Laney S."/>
            <person name="Li B.W."/>
            <person name="Li W."/>
            <person name="Lindblom T.H."/>
            <person name="Lustigman S."/>
            <person name="Ma D."/>
            <person name="Maina C.V."/>
            <person name="Martin D.M."/>
            <person name="McCarter J.P."/>
            <person name="McReynolds L."/>
            <person name="Mitreva M."/>
            <person name="Nutman T.B."/>
            <person name="Parkinson J."/>
            <person name="Peregrin-Alvarez J.M."/>
            <person name="Poole C."/>
            <person name="Ren Q."/>
            <person name="Saunders L."/>
            <person name="Sluder A.E."/>
            <person name="Smith K."/>
            <person name="Stanke M."/>
            <person name="Unnasch T.R."/>
            <person name="Ware J."/>
            <person name="Wei A.D."/>
            <person name="Weil G."/>
            <person name="Williams D.J."/>
            <person name="Zhang Y."/>
            <person name="Williams S.A."/>
            <person name="Fraser-Liggett C."/>
            <person name="Slatko B."/>
            <person name="Blaxter M.L."/>
            <person name="Scott A.L."/>
        </authorList>
    </citation>
    <scope>NUCLEOTIDE SEQUENCE</scope>
    <source>
        <strain evidence="1">FR3</strain>
    </source>
</reference>
<dbReference type="EMBL" id="LN857024">
    <property type="protein sequence ID" value="CDQ03018.1"/>
    <property type="molecule type" value="Genomic_DNA"/>
</dbReference>
<dbReference type="AlphaFoldDB" id="A0A0J9Y6N0"/>
<organism evidence="1">
    <name type="scientific">Brugia malayi</name>
    <name type="common">Filarial nematode worm</name>
    <dbReference type="NCBI Taxonomy" id="6279"/>
    <lineage>
        <taxon>Eukaryota</taxon>
        <taxon>Metazoa</taxon>
        <taxon>Ecdysozoa</taxon>
        <taxon>Nematoda</taxon>
        <taxon>Chromadorea</taxon>
        <taxon>Rhabditida</taxon>
        <taxon>Spirurina</taxon>
        <taxon>Spiruromorpha</taxon>
        <taxon>Filarioidea</taxon>
        <taxon>Onchocercidae</taxon>
        <taxon>Brugia</taxon>
    </lineage>
</organism>
<name>A0A0J9Y6N0_BRUMA</name>
<evidence type="ECO:0000313" key="1">
    <source>
        <dbReference type="EMBL" id="CDQ03018.1"/>
    </source>
</evidence>
<protein>
    <submittedName>
        <fullName evidence="1">Bm1661</fullName>
    </submittedName>
</protein>